<evidence type="ECO:0000313" key="2">
    <source>
        <dbReference type="Proteomes" id="UP000186720"/>
    </source>
</evidence>
<dbReference type="Proteomes" id="UP000186720">
    <property type="component" value="Unassembled WGS sequence"/>
</dbReference>
<protein>
    <submittedName>
        <fullName evidence="1">Uncharacterized protein</fullName>
    </submittedName>
</protein>
<accession>A0A1Q5ZYG7</accession>
<reference evidence="1 2" key="1">
    <citation type="submission" date="2016-11" db="EMBL/GenBank/DDBJ databases">
        <title>Whole Genome Sequencing of Mucilaginibacter polytrichastri RG4-7(T) isolated from the moss sample.</title>
        <authorList>
            <person name="Li Y."/>
        </authorList>
    </citation>
    <scope>NUCLEOTIDE SEQUENCE [LARGE SCALE GENOMIC DNA]</scope>
    <source>
        <strain evidence="1 2">RG4-7</strain>
    </source>
</reference>
<name>A0A1Q5ZYG7_9SPHI</name>
<dbReference type="STRING" id="1302689.RG47T_2267"/>
<evidence type="ECO:0000313" key="1">
    <source>
        <dbReference type="EMBL" id="OKS86810.1"/>
    </source>
</evidence>
<proteinExistence type="predicted"/>
<gene>
    <name evidence="1" type="ORF">RG47T_2267</name>
</gene>
<dbReference type="AlphaFoldDB" id="A0A1Q5ZYG7"/>
<organism evidence="1 2">
    <name type="scientific">Mucilaginibacter polytrichastri</name>
    <dbReference type="NCBI Taxonomy" id="1302689"/>
    <lineage>
        <taxon>Bacteria</taxon>
        <taxon>Pseudomonadati</taxon>
        <taxon>Bacteroidota</taxon>
        <taxon>Sphingobacteriia</taxon>
        <taxon>Sphingobacteriales</taxon>
        <taxon>Sphingobacteriaceae</taxon>
        <taxon>Mucilaginibacter</taxon>
    </lineage>
</organism>
<sequence length="37" mass="4319">MHANTQITINQVIFENLKMYLTSFINIKLTSLLINHT</sequence>
<keyword evidence="2" id="KW-1185">Reference proteome</keyword>
<comment type="caution">
    <text evidence="1">The sequence shown here is derived from an EMBL/GenBank/DDBJ whole genome shotgun (WGS) entry which is preliminary data.</text>
</comment>
<dbReference type="EMBL" id="MPPL01000001">
    <property type="protein sequence ID" value="OKS86810.1"/>
    <property type="molecule type" value="Genomic_DNA"/>
</dbReference>